<name>A0ABT5KWK8_9BURK</name>
<dbReference type="Gene3D" id="1.10.10.10">
    <property type="entry name" value="Winged helix-like DNA-binding domain superfamily/Winged helix DNA-binding domain"/>
    <property type="match status" value="1"/>
</dbReference>
<sequence>MASPPRLIFLLNSAQRRLQQWMASLQGDLSGQGSAPTPAHSGVLFMLDKNDGATMGELALGLDLGPSAMSGLIQRMEALGWVRRQPCPLDARTQRVWLQGDGRQQLPALYEALKRINQSLKSGFTDEELQTVARWLRHVQHIQNAPHGDSTP</sequence>
<dbReference type="PROSITE" id="PS50995">
    <property type="entry name" value="HTH_MARR_2"/>
    <property type="match status" value="1"/>
</dbReference>
<comment type="caution">
    <text evidence="2">The sequence shown here is derived from an EMBL/GenBank/DDBJ whole genome shotgun (WGS) entry which is preliminary data.</text>
</comment>
<gene>
    <name evidence="2" type="ORF">PRZ01_18515</name>
</gene>
<proteinExistence type="predicted"/>
<keyword evidence="3" id="KW-1185">Reference proteome</keyword>
<dbReference type="Pfam" id="PF12802">
    <property type="entry name" value="MarR_2"/>
    <property type="match status" value="1"/>
</dbReference>
<dbReference type="PANTHER" id="PTHR33164:SF107">
    <property type="entry name" value="TRANSCRIPTIONAL REGULATORY PROTEIN"/>
    <property type="match status" value="1"/>
</dbReference>
<dbReference type="InterPro" id="IPR036390">
    <property type="entry name" value="WH_DNA-bd_sf"/>
</dbReference>
<organism evidence="2 3">
    <name type="scientific">Roseateles koreensis</name>
    <dbReference type="NCBI Taxonomy" id="2987526"/>
    <lineage>
        <taxon>Bacteria</taxon>
        <taxon>Pseudomonadati</taxon>
        <taxon>Pseudomonadota</taxon>
        <taxon>Betaproteobacteria</taxon>
        <taxon>Burkholderiales</taxon>
        <taxon>Sphaerotilaceae</taxon>
        <taxon>Roseateles</taxon>
    </lineage>
</organism>
<reference evidence="2 3" key="1">
    <citation type="submission" date="2022-10" db="EMBL/GenBank/DDBJ databases">
        <title>paucibacter sp. hw8 Genome sequencing.</title>
        <authorList>
            <person name="Park S."/>
        </authorList>
    </citation>
    <scope>NUCLEOTIDE SEQUENCE [LARGE SCALE GENOMIC DNA]</scope>
    <source>
        <strain evidence="3">hw8</strain>
    </source>
</reference>
<feature type="domain" description="HTH marR-type" evidence="1">
    <location>
        <begin position="4"/>
        <end position="141"/>
    </location>
</feature>
<accession>A0ABT5KWK8</accession>
<evidence type="ECO:0000259" key="1">
    <source>
        <dbReference type="PROSITE" id="PS50995"/>
    </source>
</evidence>
<dbReference type="PANTHER" id="PTHR33164">
    <property type="entry name" value="TRANSCRIPTIONAL REGULATOR, MARR FAMILY"/>
    <property type="match status" value="1"/>
</dbReference>
<dbReference type="EMBL" id="JAQQXS010000022">
    <property type="protein sequence ID" value="MDC8787186.1"/>
    <property type="molecule type" value="Genomic_DNA"/>
</dbReference>
<dbReference type="SUPFAM" id="SSF46785">
    <property type="entry name" value="Winged helix' DNA-binding domain"/>
    <property type="match status" value="1"/>
</dbReference>
<dbReference type="InterPro" id="IPR000835">
    <property type="entry name" value="HTH_MarR-typ"/>
</dbReference>
<evidence type="ECO:0000313" key="2">
    <source>
        <dbReference type="EMBL" id="MDC8787186.1"/>
    </source>
</evidence>
<dbReference type="InterPro" id="IPR039422">
    <property type="entry name" value="MarR/SlyA-like"/>
</dbReference>
<dbReference type="Proteomes" id="UP001219862">
    <property type="component" value="Unassembled WGS sequence"/>
</dbReference>
<dbReference type="InterPro" id="IPR036388">
    <property type="entry name" value="WH-like_DNA-bd_sf"/>
</dbReference>
<dbReference type="RefSeq" id="WP_273598324.1">
    <property type="nucleotide sequence ID" value="NZ_JAQQXS010000022.1"/>
</dbReference>
<evidence type="ECO:0000313" key="3">
    <source>
        <dbReference type="Proteomes" id="UP001219862"/>
    </source>
</evidence>
<dbReference type="SMART" id="SM00347">
    <property type="entry name" value="HTH_MARR"/>
    <property type="match status" value="1"/>
</dbReference>
<protein>
    <submittedName>
        <fullName evidence="2">MarR family transcriptional regulator</fullName>
    </submittedName>
</protein>